<dbReference type="OMA" id="FFCEGCF"/>
<dbReference type="PIRSF" id="PIRSF000799">
    <property type="entry name" value="DNA_pol_eps_2"/>
    <property type="match status" value="1"/>
</dbReference>
<dbReference type="OrthoDB" id="10254730at2759"/>
<evidence type="ECO:0000259" key="7">
    <source>
        <dbReference type="Pfam" id="PF04042"/>
    </source>
</evidence>
<comment type="function">
    <text evidence="6">Participates in DNA repair and in chromosomal DNA replication.</text>
</comment>
<evidence type="ECO:0000256" key="1">
    <source>
        <dbReference type="ARBA" id="ARBA00004123"/>
    </source>
</evidence>
<dbReference type="PANTHER" id="PTHR12708:SF0">
    <property type="entry name" value="DNA POLYMERASE EPSILON SUBUNIT 2"/>
    <property type="match status" value="1"/>
</dbReference>
<feature type="domain" description="DNA polymerase alpha/delta/epsilon subunit B" evidence="7">
    <location>
        <begin position="307"/>
        <end position="514"/>
    </location>
</feature>
<gene>
    <name evidence="8" type="ORF">SPPG_00664</name>
</gene>
<comment type="subcellular location">
    <subcellularLocation>
        <location evidence="1 6">Nucleus</location>
    </subcellularLocation>
</comment>
<dbReference type="EMBL" id="KQ257450">
    <property type="protein sequence ID" value="KND04980.1"/>
    <property type="molecule type" value="Genomic_DNA"/>
</dbReference>
<dbReference type="PANTHER" id="PTHR12708">
    <property type="entry name" value="DNA POLYMERASE EPSILON SUBUNIT B"/>
    <property type="match status" value="1"/>
</dbReference>
<dbReference type="VEuPathDB" id="FungiDB:SPPG_00664"/>
<name>A0A0L0HVQ0_SPIPD</name>
<dbReference type="InterPro" id="IPR016266">
    <property type="entry name" value="POLE2"/>
</dbReference>
<evidence type="ECO:0000256" key="3">
    <source>
        <dbReference type="ARBA" id="ARBA00022705"/>
    </source>
</evidence>
<dbReference type="AlphaFoldDB" id="A0A0L0HVQ0"/>
<dbReference type="InterPro" id="IPR007185">
    <property type="entry name" value="DNA_pol_a/d/e_bsu"/>
</dbReference>
<evidence type="ECO:0000313" key="8">
    <source>
        <dbReference type="EMBL" id="KND04980.1"/>
    </source>
</evidence>
<dbReference type="GO" id="GO:0042276">
    <property type="term" value="P:error-prone translesion synthesis"/>
    <property type="evidence" value="ECO:0007669"/>
    <property type="project" value="TreeGrafter"/>
</dbReference>
<dbReference type="Proteomes" id="UP000053201">
    <property type="component" value="Unassembled WGS sequence"/>
</dbReference>
<dbReference type="GeneID" id="27684377"/>
<proteinExistence type="inferred from homology"/>
<evidence type="ECO:0000256" key="6">
    <source>
        <dbReference type="PIRNR" id="PIRNR000799"/>
    </source>
</evidence>
<evidence type="ECO:0000256" key="5">
    <source>
        <dbReference type="ARBA" id="ARBA00023242"/>
    </source>
</evidence>
<dbReference type="Pfam" id="PF04042">
    <property type="entry name" value="DNA_pol_E_B"/>
    <property type="match status" value="1"/>
</dbReference>
<dbReference type="Gene3D" id="1.10.8.60">
    <property type="match status" value="1"/>
</dbReference>
<protein>
    <recommendedName>
        <fullName evidence="6">DNA polymerase epsilon subunit</fullName>
    </recommendedName>
    <alternativeName>
        <fullName evidence="6">DNA polymerase II subunit 2</fullName>
    </alternativeName>
</protein>
<evidence type="ECO:0000256" key="4">
    <source>
        <dbReference type="ARBA" id="ARBA00023125"/>
    </source>
</evidence>
<keyword evidence="5 6" id="KW-0539">Nucleus</keyword>
<accession>A0A0L0HVQ0</accession>
<evidence type="ECO:0000313" key="9">
    <source>
        <dbReference type="Proteomes" id="UP000053201"/>
    </source>
</evidence>
<dbReference type="InParanoid" id="A0A0L0HVQ0"/>
<keyword evidence="3 6" id="KW-0235">DNA replication</keyword>
<dbReference type="GO" id="GO:0140529">
    <property type="term" value="P:CMG complex assembly"/>
    <property type="evidence" value="ECO:0007669"/>
    <property type="project" value="EnsemblFungi"/>
</dbReference>
<sequence length="552" mass="62588">MSSFKTQIYRILTKKHGLTLKTEALKYLEDVVAELPNEQLAETLDYIALSYTQQQETRKLLVDRASLEEVVQNIFRKSAINQALENAVSASSNGDSEAVGGMVGEISIEDIAGYLHVIDAFSTPRWKWRPDSKQFTRSHEKPRLLAPPAAKAVAFRDRYDILKQRVLRNDAFRPSTFTRTGDHFEITSIKNLQGHKPGSYLLLGMLTTIEEGKYHLEDPDGLIEIHLNGKIDKGVGLFCLNCFVLAEGLYTEDRIFKVRTLGMPLPETRQKSLSAFGHNVNFFGGPSAGDDQMVLENIEVNMTDVIFVIISDVWLDQPRVVMKLRRLFEGFSSTSSAPPLAFILIGNFMSIPYLYEGQHHEPYKQCFNTLADLLSDFRDLAQTSRFIFVPGPQDPWGAKTLPRPSIPKYYTERIRSKLPKAMFMSNPCRIKYCTQEIVIFRDDIVKRMRRGSIVPPREDVDVSLERHLVATLIDQAHLCPLPPAARPTYWGYDHALRLYPQPHLLVLADKHESYSVDYEGCKCINPGSFGGAEFEFMVYHPATKSCQASKIT</sequence>
<evidence type="ECO:0000256" key="2">
    <source>
        <dbReference type="ARBA" id="ARBA00009560"/>
    </source>
</evidence>
<dbReference type="Gene3D" id="3.60.21.60">
    <property type="match status" value="1"/>
</dbReference>
<dbReference type="GO" id="GO:0008622">
    <property type="term" value="C:epsilon DNA polymerase complex"/>
    <property type="evidence" value="ECO:0007669"/>
    <property type="project" value="UniProtKB-UniRule"/>
</dbReference>
<dbReference type="STRING" id="645134.A0A0L0HVQ0"/>
<dbReference type="FunCoup" id="A0A0L0HVQ0">
    <property type="interactions" value="362"/>
</dbReference>
<dbReference type="RefSeq" id="XP_016613019.1">
    <property type="nucleotide sequence ID" value="XM_016748992.1"/>
</dbReference>
<keyword evidence="9" id="KW-1185">Reference proteome</keyword>
<dbReference type="eggNOG" id="KOG3818">
    <property type="taxonomic scope" value="Eukaryota"/>
</dbReference>
<dbReference type="GO" id="GO:0003677">
    <property type="term" value="F:DNA binding"/>
    <property type="evidence" value="ECO:0007669"/>
    <property type="project" value="UniProtKB-UniRule"/>
</dbReference>
<keyword evidence="4 6" id="KW-0238">DNA-binding</keyword>
<comment type="similarity">
    <text evidence="2 6">Belongs to the DNA polymerase epsilon subunit B family.</text>
</comment>
<reference evidence="8 9" key="1">
    <citation type="submission" date="2009-08" db="EMBL/GenBank/DDBJ databases">
        <title>The Genome Sequence of Spizellomyces punctatus strain DAOM BR117.</title>
        <authorList>
            <consortium name="The Broad Institute Genome Sequencing Platform"/>
            <person name="Russ C."/>
            <person name="Cuomo C."/>
            <person name="Shea T."/>
            <person name="Young S.K."/>
            <person name="Zeng Q."/>
            <person name="Koehrsen M."/>
            <person name="Haas B."/>
            <person name="Borodovsky M."/>
            <person name="Guigo R."/>
            <person name="Alvarado L."/>
            <person name="Berlin A."/>
            <person name="Bochicchio J."/>
            <person name="Borenstein D."/>
            <person name="Chapman S."/>
            <person name="Chen Z."/>
            <person name="Engels R."/>
            <person name="Freedman E."/>
            <person name="Gellesch M."/>
            <person name="Goldberg J."/>
            <person name="Griggs A."/>
            <person name="Gujja S."/>
            <person name="Heiman D."/>
            <person name="Hepburn T."/>
            <person name="Howarth C."/>
            <person name="Jen D."/>
            <person name="Larson L."/>
            <person name="Lewis B."/>
            <person name="Mehta T."/>
            <person name="Park D."/>
            <person name="Pearson M."/>
            <person name="Roberts A."/>
            <person name="Saif S."/>
            <person name="Shenoy N."/>
            <person name="Sisk P."/>
            <person name="Stolte C."/>
            <person name="Sykes S."/>
            <person name="Thomson T."/>
            <person name="Walk T."/>
            <person name="White J."/>
            <person name="Yandava C."/>
            <person name="Burger G."/>
            <person name="Gray M.W."/>
            <person name="Holland P.W.H."/>
            <person name="King N."/>
            <person name="Lang F.B.F."/>
            <person name="Roger A.J."/>
            <person name="Ruiz-Trillo I."/>
            <person name="Lander E."/>
            <person name="Nusbaum C."/>
        </authorList>
    </citation>
    <scope>NUCLEOTIDE SEQUENCE [LARGE SCALE GENOMIC DNA]</scope>
    <source>
        <strain evidence="8 9">DAOM BR117</strain>
    </source>
</reference>
<dbReference type="GO" id="GO:0000785">
    <property type="term" value="C:chromatin"/>
    <property type="evidence" value="ECO:0007669"/>
    <property type="project" value="EnsemblFungi"/>
</dbReference>
<organism evidence="8 9">
    <name type="scientific">Spizellomyces punctatus (strain DAOM BR117)</name>
    <dbReference type="NCBI Taxonomy" id="645134"/>
    <lineage>
        <taxon>Eukaryota</taxon>
        <taxon>Fungi</taxon>
        <taxon>Fungi incertae sedis</taxon>
        <taxon>Chytridiomycota</taxon>
        <taxon>Chytridiomycota incertae sedis</taxon>
        <taxon>Chytridiomycetes</taxon>
        <taxon>Spizellomycetales</taxon>
        <taxon>Spizellomycetaceae</taxon>
        <taxon>Spizellomyces</taxon>
    </lineage>
</organism>